<dbReference type="RefSeq" id="WP_084632242.1">
    <property type="nucleotide sequence ID" value="NZ_CP011267.1"/>
</dbReference>
<organism evidence="1 2">
    <name type="scientific">Geoglobus ahangari</name>
    <dbReference type="NCBI Taxonomy" id="113653"/>
    <lineage>
        <taxon>Archaea</taxon>
        <taxon>Methanobacteriati</taxon>
        <taxon>Methanobacteriota</taxon>
        <taxon>Archaeoglobi</taxon>
        <taxon>Archaeoglobales</taxon>
        <taxon>Archaeoglobaceae</taxon>
        <taxon>Geoglobus</taxon>
    </lineage>
</organism>
<dbReference type="InterPro" id="IPR036280">
    <property type="entry name" value="Multihaem_cyt_sf"/>
</dbReference>
<dbReference type="SUPFAM" id="SSF48695">
    <property type="entry name" value="Multiheme cytochromes"/>
    <property type="match status" value="2"/>
</dbReference>
<dbReference type="HOGENOM" id="CLU_096324_0_0_2"/>
<gene>
    <name evidence="1" type="ORF">GAH_00508</name>
</gene>
<dbReference type="Proteomes" id="UP000034723">
    <property type="component" value="Chromosome"/>
</dbReference>
<name>A0A0F7IEW4_9EURY</name>
<evidence type="ECO:0000313" key="2">
    <source>
        <dbReference type="Proteomes" id="UP000034723"/>
    </source>
</evidence>
<dbReference type="InParanoid" id="A0A0F7IEW4"/>
<keyword evidence="2" id="KW-1185">Reference proteome</keyword>
<sequence>MNLVARVILAFVVLTAVGLIALPSTVSLFAGQHYWYDISGAGSQIPCEKCHADVYEELRNNPYHENFECELCHRGVNITYASDRGGGTIISGKEAHAASIVSCLICHSGNEPAPWSEQVNHSHAEYNTSDSTLCSKCHSPSLYPPIAGGFGLTGETGDTGALAAHREFVLEAKGGDLLLSANEACIACHTHVAVKITWNHSRALEFNIGFGNPITTANGPHNWTITSWTINGTATAVVWGNTTGSGSTTYSTNWPGNVPGVNYK</sequence>
<dbReference type="EMBL" id="CP011267">
    <property type="protein sequence ID" value="AKG92145.1"/>
    <property type="molecule type" value="Genomic_DNA"/>
</dbReference>
<accession>A0A0F7IEW4</accession>
<dbReference type="AlphaFoldDB" id="A0A0F7IEW4"/>
<evidence type="ECO:0000313" key="1">
    <source>
        <dbReference type="EMBL" id="AKG92145.1"/>
    </source>
</evidence>
<protein>
    <submittedName>
        <fullName evidence="1">Uncharacterized protein</fullName>
    </submittedName>
</protein>
<dbReference type="KEGG" id="gah:GAH_00508"/>
<proteinExistence type="predicted"/>
<dbReference type="GeneID" id="24803090"/>
<reference evidence="1 2" key="1">
    <citation type="submission" date="2015-04" db="EMBL/GenBank/DDBJ databases">
        <title>The complete genome sequence of the hyperthermophilic, obligate iron-reducing archaeon Geoglobus ahangari strain 234T.</title>
        <authorList>
            <person name="Manzella M.P."/>
            <person name="Holmes D.E."/>
            <person name="Rocheleau J.M."/>
            <person name="Chung A."/>
            <person name="Reguera G."/>
            <person name="Kashefi K."/>
        </authorList>
    </citation>
    <scope>NUCLEOTIDE SEQUENCE [LARGE SCALE GENOMIC DNA]</scope>
    <source>
        <strain evidence="1 2">234</strain>
    </source>
</reference>
<dbReference type="OrthoDB" id="51664at2157"/>
<dbReference type="Gene3D" id="1.10.1130.10">
    <property type="entry name" value="Flavocytochrome C3, Chain A"/>
    <property type="match status" value="1"/>
</dbReference>
<dbReference type="STRING" id="113653.GAH_00508"/>